<dbReference type="EMBL" id="AMEM01000033">
    <property type="protein sequence ID" value="EKX88953.1"/>
    <property type="molecule type" value="Genomic_DNA"/>
</dbReference>
<evidence type="ECO:0000313" key="1">
    <source>
        <dbReference type="EMBL" id="EKX88953.1"/>
    </source>
</evidence>
<proteinExistence type="predicted"/>
<organism evidence="1 2">
    <name type="scientific">Corynebacterium durum F0235</name>
    <dbReference type="NCBI Taxonomy" id="1035195"/>
    <lineage>
        <taxon>Bacteria</taxon>
        <taxon>Bacillati</taxon>
        <taxon>Actinomycetota</taxon>
        <taxon>Actinomycetes</taxon>
        <taxon>Mycobacteriales</taxon>
        <taxon>Corynebacteriaceae</taxon>
        <taxon>Corynebacterium</taxon>
    </lineage>
</organism>
<name>L1MCI3_9CORY</name>
<evidence type="ECO:0000313" key="2">
    <source>
        <dbReference type="Proteomes" id="UP000010445"/>
    </source>
</evidence>
<accession>L1MCI3</accession>
<reference evidence="1 2" key="1">
    <citation type="submission" date="2012-05" db="EMBL/GenBank/DDBJ databases">
        <authorList>
            <person name="Weinstock G."/>
            <person name="Sodergren E."/>
            <person name="Lobos E.A."/>
            <person name="Fulton L."/>
            <person name="Fulton R."/>
            <person name="Courtney L."/>
            <person name="Fronick C."/>
            <person name="O'Laughlin M."/>
            <person name="Godfrey J."/>
            <person name="Wilson R.M."/>
            <person name="Miner T."/>
            <person name="Farmer C."/>
            <person name="Delehaunty K."/>
            <person name="Cordes M."/>
            <person name="Minx P."/>
            <person name="Tomlinson C."/>
            <person name="Chen J."/>
            <person name="Wollam A."/>
            <person name="Pepin K.H."/>
            <person name="Bhonagiri V."/>
            <person name="Zhang X."/>
            <person name="Suruliraj S."/>
            <person name="Warren W."/>
            <person name="Mitreva M."/>
            <person name="Mardis E.R."/>
            <person name="Wilson R.K."/>
        </authorList>
    </citation>
    <scope>NUCLEOTIDE SEQUENCE [LARGE SCALE GENOMIC DNA]</scope>
    <source>
        <strain evidence="1 2">F0235</strain>
    </source>
</reference>
<dbReference type="Proteomes" id="UP000010445">
    <property type="component" value="Unassembled WGS sequence"/>
</dbReference>
<dbReference type="AlphaFoldDB" id="L1MCI3"/>
<comment type="caution">
    <text evidence="1">The sequence shown here is derived from an EMBL/GenBank/DDBJ whole genome shotgun (WGS) entry which is preliminary data.</text>
</comment>
<gene>
    <name evidence="1" type="ORF">HMPREF9997_02061</name>
</gene>
<sequence length="63" mass="6898">MVVKTRDSFDTSATLNFFSPPSSLQQPTTPKANTVTAASAATAVIFLRIEFLTHHTCTLGHYR</sequence>
<protein>
    <submittedName>
        <fullName evidence="1">Uncharacterized protein</fullName>
    </submittedName>
</protein>
<dbReference type="HOGENOM" id="CLU_2878226_0_0_11"/>
<keyword evidence="2" id="KW-1185">Reference proteome</keyword>